<dbReference type="InterPro" id="IPR057670">
    <property type="entry name" value="SH3_retrovirus"/>
</dbReference>
<dbReference type="InterPro" id="IPR013103">
    <property type="entry name" value="RVT_2"/>
</dbReference>
<dbReference type="PANTHER" id="PTHR42648">
    <property type="entry name" value="TRANSPOSASE, PUTATIVE-RELATED"/>
    <property type="match status" value="1"/>
</dbReference>
<evidence type="ECO:0000259" key="5">
    <source>
        <dbReference type="Pfam" id="PF25597"/>
    </source>
</evidence>
<dbReference type="GO" id="GO:0016787">
    <property type="term" value="F:hydrolase activity"/>
    <property type="evidence" value="ECO:0007669"/>
    <property type="project" value="UniProtKB-KW"/>
</dbReference>
<organism evidence="6">
    <name type="scientific">Tanacetum cinerariifolium</name>
    <name type="common">Dalmatian daisy</name>
    <name type="synonym">Chrysanthemum cinerariifolium</name>
    <dbReference type="NCBI Taxonomy" id="118510"/>
    <lineage>
        <taxon>Eukaryota</taxon>
        <taxon>Viridiplantae</taxon>
        <taxon>Streptophyta</taxon>
        <taxon>Embryophyta</taxon>
        <taxon>Tracheophyta</taxon>
        <taxon>Spermatophyta</taxon>
        <taxon>Magnoliopsida</taxon>
        <taxon>eudicotyledons</taxon>
        <taxon>Gunneridae</taxon>
        <taxon>Pentapetalae</taxon>
        <taxon>asterids</taxon>
        <taxon>campanulids</taxon>
        <taxon>Asterales</taxon>
        <taxon>Asteraceae</taxon>
        <taxon>Asteroideae</taxon>
        <taxon>Anthemideae</taxon>
        <taxon>Anthemidinae</taxon>
        <taxon>Tanacetum</taxon>
    </lineage>
</organism>
<dbReference type="GO" id="GO:0003676">
    <property type="term" value="F:nucleic acid binding"/>
    <property type="evidence" value="ECO:0007669"/>
    <property type="project" value="InterPro"/>
</dbReference>
<protein>
    <recommendedName>
        <fullName evidence="7">Integrase catalytic domain-containing protein</fullName>
    </recommendedName>
</protein>
<sequence length="806" mass="90863">MFTTIGHKWRPTGWTFTLVGNVCPLTRLTTNAIVPLRKPIPIESNTSKPVVTLVYSRKSKETKKKVPVSNSKINKSLVANKKEPNKSWGSTISSVPSSTVECMLSKLFSGLGHNLFSVGQFCDSDLEVDFCQHTCFIRNLDGVDLLTGSRGYNLYTLSLRDMVASSPICLLSKASKTKSWLWHRRLSHLNFGAVNHLARQCLVRCLPKLKFEKDHICSACAMGKSKKKSYKPKSEDTNQEKTLSSAHGSLWANACRKRKWKEVGISHETSVARSLQQNGVVERRNRMLIEAARTIIYHGKTPYELLHNKLPDLSFLHVFGALCYPTNDSENLGKLQPKADIGIFIGYAPTKKAFLIYNRRTRQIVETIHVDFDELTAMAYEHSSLGPALNEITPATINSGLVPKPSSSTPYVPPSRNDWDLLFQLLFDELLTPPPNVDPQAPEVTSPIADVIPPVQAESTGLLSSTTVDQDAPSPRNDMLFGVPIPKVTSANSLSTVSPHTTVQHTDHQILQHTSKWTQDHPLDNIIGQLSRPVSIRFQLHEQALFCYYDAFLTSMEPKSYKDALTQSCWIEAMQKELNEFEQLENKARLVARGYRQEEGIDFEESFALVARLEAIRICLAYAAHKNMVPDGFVDQDNPNHVYKLKKALYGLKQTPRAWYDMLSSFLISQDFFKGSVDPTSCIRRNGNDLLLVQIYVDDIIFAASTPELCDLFAKKYGFESCDPVDTPMVEKSKLDEDKKGMPLIRHNTVVENGVIELYFVNTEYQLADLFTKYLGRDRIEFLINKLGMRSFTPETLKQLTDEVNK</sequence>
<comment type="caution">
    <text evidence="6">The sequence shown here is derived from an EMBL/GenBank/DDBJ whole genome shotgun (WGS) entry which is preliminary data.</text>
</comment>
<dbReference type="SUPFAM" id="SSF53098">
    <property type="entry name" value="Ribonuclease H-like"/>
    <property type="match status" value="1"/>
</dbReference>
<feature type="domain" description="GAG-pre-integrase" evidence="4">
    <location>
        <begin position="153"/>
        <end position="225"/>
    </location>
</feature>
<dbReference type="InterPro" id="IPR036397">
    <property type="entry name" value="RNaseH_sf"/>
</dbReference>
<gene>
    <name evidence="6" type="ORF">Tci_470186</name>
</gene>
<dbReference type="InterPro" id="IPR025724">
    <property type="entry name" value="GAG-pre-integrase_dom"/>
</dbReference>
<dbReference type="Gene3D" id="3.30.420.10">
    <property type="entry name" value="Ribonuclease H-like superfamily/Ribonuclease H"/>
    <property type="match status" value="1"/>
</dbReference>
<feature type="domain" description="Reverse transcriptase Ty1/copia-type" evidence="3">
    <location>
        <begin position="630"/>
        <end position="707"/>
    </location>
</feature>
<feature type="domain" description="Retroviral polymerase SH3-like" evidence="5">
    <location>
        <begin position="322"/>
        <end position="377"/>
    </location>
</feature>
<feature type="domain" description="Reverse transcriptase Ty1/copia-type" evidence="3">
    <location>
        <begin position="575"/>
        <end position="628"/>
    </location>
</feature>
<proteinExistence type="predicted"/>
<evidence type="ECO:0000256" key="2">
    <source>
        <dbReference type="ARBA" id="ARBA00022801"/>
    </source>
</evidence>
<dbReference type="Pfam" id="PF07727">
    <property type="entry name" value="RVT_2"/>
    <property type="match status" value="2"/>
</dbReference>
<dbReference type="Pfam" id="PF25597">
    <property type="entry name" value="SH3_retrovirus"/>
    <property type="match status" value="1"/>
</dbReference>
<accession>A0A699HZU4</accession>
<evidence type="ECO:0000259" key="3">
    <source>
        <dbReference type="Pfam" id="PF07727"/>
    </source>
</evidence>
<reference evidence="6" key="1">
    <citation type="journal article" date="2019" name="Sci. Rep.">
        <title>Draft genome of Tanacetum cinerariifolium, the natural source of mosquito coil.</title>
        <authorList>
            <person name="Yamashiro T."/>
            <person name="Shiraishi A."/>
            <person name="Satake H."/>
            <person name="Nakayama K."/>
        </authorList>
    </citation>
    <scope>NUCLEOTIDE SEQUENCE</scope>
</reference>
<dbReference type="InterPro" id="IPR039537">
    <property type="entry name" value="Retrotran_Ty1/copia-like"/>
</dbReference>
<evidence type="ECO:0000259" key="4">
    <source>
        <dbReference type="Pfam" id="PF13976"/>
    </source>
</evidence>
<evidence type="ECO:0000313" key="6">
    <source>
        <dbReference type="EMBL" id="GEY98212.1"/>
    </source>
</evidence>
<dbReference type="EMBL" id="BKCJ010228778">
    <property type="protein sequence ID" value="GEY98212.1"/>
    <property type="molecule type" value="Genomic_DNA"/>
</dbReference>
<dbReference type="GO" id="GO:0046872">
    <property type="term" value="F:metal ion binding"/>
    <property type="evidence" value="ECO:0007669"/>
    <property type="project" value="UniProtKB-KW"/>
</dbReference>
<dbReference type="PANTHER" id="PTHR42648:SF21">
    <property type="entry name" value="CYSTEINE-RICH RLK (RECEPTOR-LIKE PROTEIN KINASE) 8"/>
    <property type="match status" value="1"/>
</dbReference>
<dbReference type="Pfam" id="PF13976">
    <property type="entry name" value="gag_pre-integrs"/>
    <property type="match status" value="1"/>
</dbReference>
<evidence type="ECO:0008006" key="7">
    <source>
        <dbReference type="Google" id="ProtNLM"/>
    </source>
</evidence>
<name>A0A699HZU4_TANCI</name>
<keyword evidence="1" id="KW-0479">Metal-binding</keyword>
<dbReference type="InterPro" id="IPR012337">
    <property type="entry name" value="RNaseH-like_sf"/>
</dbReference>
<keyword evidence="2" id="KW-0378">Hydrolase</keyword>
<evidence type="ECO:0000256" key="1">
    <source>
        <dbReference type="ARBA" id="ARBA00022723"/>
    </source>
</evidence>
<dbReference type="AlphaFoldDB" id="A0A699HZU4"/>